<accession>A0A834YNX7</accession>
<evidence type="ECO:0000256" key="1">
    <source>
        <dbReference type="PROSITE-ProRule" id="PRU00176"/>
    </source>
</evidence>
<dbReference type="OrthoDB" id="1912879at2759"/>
<dbReference type="PANTHER" id="PTHR37200">
    <property type="entry name" value="RNA-BINDING (RRM/RBD/RNP MOTIFS) FAMILY PROTEIN"/>
    <property type="match status" value="1"/>
</dbReference>
<dbReference type="OMA" id="NGFCSFA"/>
<sequence>MLGVGALGPPCNLSFAVSTIPQNFTTFSLLSPSTNFPFNVSLFSNACSDGLLLQGRTGFSVSALKKLRKTNNSLLEMDDGDGDGDGEDEDEDGDEEEDELFVPFGNMKSWLQNKPTGFGEGKDYETSLEDKMLEEMEQSRQAQLANINNLKNNLPNPNSKDQQVKKAPEVVPTGIRVRVSNLPKKKNIRRDLQLAFKGFLGIVNISPAVSGNKKTRDPVCKGFAFVDLKSEDDANRFIQIYSKQSIPFGKIQKQITCEITNPRDSSDSASEQSAKSTYKSTPQLTFLSMEENLNADCDMGSGESVNSGKHNLSFNSHEQASYDENNGPDQLISANWEEIGEDLEVDISEPKDNESMRPAMVARTESLSSKQRQNNRAVQKKKVVKRKSEKIPKLNFPGSANRLKSKEKAVLSGVFSKYGAKVSSPSEKES</sequence>
<name>A0A834YNX7_TETSI</name>
<keyword evidence="5" id="KW-1185">Reference proteome</keyword>
<evidence type="ECO:0000313" key="4">
    <source>
        <dbReference type="EMBL" id="KAF8390356.1"/>
    </source>
</evidence>
<feature type="compositionally biased region" description="Low complexity" evidence="2">
    <location>
        <begin position="267"/>
        <end position="276"/>
    </location>
</feature>
<comment type="caution">
    <text evidence="4">The sequence shown here is derived from an EMBL/GenBank/DDBJ whole genome shotgun (WGS) entry which is preliminary data.</text>
</comment>
<dbReference type="InterPro" id="IPR012677">
    <property type="entry name" value="Nucleotide-bd_a/b_plait_sf"/>
</dbReference>
<protein>
    <recommendedName>
        <fullName evidence="3">RRM domain-containing protein</fullName>
    </recommendedName>
</protein>
<evidence type="ECO:0000256" key="2">
    <source>
        <dbReference type="SAM" id="MobiDB-lite"/>
    </source>
</evidence>
<evidence type="ECO:0000313" key="5">
    <source>
        <dbReference type="Proteomes" id="UP000655225"/>
    </source>
</evidence>
<feature type="region of interest" description="Disordered" evidence="2">
    <location>
        <begin position="363"/>
        <end position="400"/>
    </location>
</feature>
<dbReference type="Proteomes" id="UP000655225">
    <property type="component" value="Unassembled WGS sequence"/>
</dbReference>
<organism evidence="4 5">
    <name type="scientific">Tetracentron sinense</name>
    <name type="common">Spur-leaf</name>
    <dbReference type="NCBI Taxonomy" id="13715"/>
    <lineage>
        <taxon>Eukaryota</taxon>
        <taxon>Viridiplantae</taxon>
        <taxon>Streptophyta</taxon>
        <taxon>Embryophyta</taxon>
        <taxon>Tracheophyta</taxon>
        <taxon>Spermatophyta</taxon>
        <taxon>Magnoliopsida</taxon>
        <taxon>Trochodendrales</taxon>
        <taxon>Trochodendraceae</taxon>
        <taxon>Tetracentron</taxon>
    </lineage>
</organism>
<feature type="compositionally biased region" description="Basic residues" evidence="2">
    <location>
        <begin position="378"/>
        <end position="388"/>
    </location>
</feature>
<dbReference type="EMBL" id="JABCRI010000018">
    <property type="protein sequence ID" value="KAF8390356.1"/>
    <property type="molecule type" value="Genomic_DNA"/>
</dbReference>
<proteinExistence type="predicted"/>
<feature type="region of interest" description="Disordered" evidence="2">
    <location>
        <begin position="260"/>
        <end position="281"/>
    </location>
</feature>
<dbReference type="SUPFAM" id="SSF54928">
    <property type="entry name" value="RNA-binding domain, RBD"/>
    <property type="match status" value="1"/>
</dbReference>
<feature type="compositionally biased region" description="Acidic residues" evidence="2">
    <location>
        <begin position="76"/>
        <end position="97"/>
    </location>
</feature>
<feature type="domain" description="RRM" evidence="3">
    <location>
        <begin position="175"/>
        <end position="262"/>
    </location>
</feature>
<dbReference type="AlphaFoldDB" id="A0A834YNX7"/>
<reference evidence="4 5" key="1">
    <citation type="submission" date="2020-04" db="EMBL/GenBank/DDBJ databases">
        <title>Plant Genome Project.</title>
        <authorList>
            <person name="Zhang R.-G."/>
        </authorList>
    </citation>
    <scope>NUCLEOTIDE SEQUENCE [LARGE SCALE GENOMIC DNA]</scope>
    <source>
        <strain evidence="4">YNK0</strain>
        <tissue evidence="4">Leaf</tissue>
    </source>
</reference>
<feature type="compositionally biased region" description="Polar residues" evidence="2">
    <location>
        <begin position="365"/>
        <end position="377"/>
    </location>
</feature>
<dbReference type="CDD" id="cd00590">
    <property type="entry name" value="RRM_SF"/>
    <property type="match status" value="1"/>
</dbReference>
<dbReference type="PANTHER" id="PTHR37200:SF1">
    <property type="entry name" value="RNA-BINDING (RRM_RBD_RNP MOTIFS) FAMILY PROTEIN"/>
    <property type="match status" value="1"/>
</dbReference>
<dbReference type="PROSITE" id="PS50102">
    <property type="entry name" value="RRM"/>
    <property type="match status" value="1"/>
</dbReference>
<dbReference type="InterPro" id="IPR035979">
    <property type="entry name" value="RBD_domain_sf"/>
</dbReference>
<feature type="region of interest" description="Disordered" evidence="2">
    <location>
        <begin position="74"/>
        <end position="97"/>
    </location>
</feature>
<evidence type="ECO:0000259" key="3">
    <source>
        <dbReference type="PROSITE" id="PS50102"/>
    </source>
</evidence>
<feature type="region of interest" description="Disordered" evidence="2">
    <location>
        <begin position="149"/>
        <end position="168"/>
    </location>
</feature>
<gene>
    <name evidence="4" type="ORF">HHK36_024881</name>
</gene>
<feature type="compositionally biased region" description="Low complexity" evidence="2">
    <location>
        <begin position="149"/>
        <end position="158"/>
    </location>
</feature>
<dbReference type="Gene3D" id="3.30.70.330">
    <property type="match status" value="1"/>
</dbReference>
<dbReference type="GO" id="GO:0003723">
    <property type="term" value="F:RNA binding"/>
    <property type="evidence" value="ECO:0007669"/>
    <property type="project" value="UniProtKB-UniRule"/>
</dbReference>
<keyword evidence="1" id="KW-0694">RNA-binding</keyword>
<dbReference type="InterPro" id="IPR000504">
    <property type="entry name" value="RRM_dom"/>
</dbReference>